<dbReference type="EMBL" id="LC625835">
    <property type="protein sequence ID" value="BCU03919.1"/>
    <property type="molecule type" value="Genomic_DNA"/>
</dbReference>
<dbReference type="Proteomes" id="UP001253637">
    <property type="component" value="Segment"/>
</dbReference>
<accession>A0A811BP10</accession>
<organism evidence="2 3">
    <name type="scientific">Pandoravirus japonicus</name>
    <dbReference type="NCBI Taxonomy" id="2823154"/>
    <lineage>
        <taxon>Viruses</taxon>
        <taxon>Pandoravirus</taxon>
    </lineage>
</organism>
<keyword evidence="1" id="KW-0472">Membrane</keyword>
<reference evidence="2" key="1">
    <citation type="submission" date="2021-04" db="EMBL/GenBank/DDBJ databases">
        <title>Draft Genome Sequence of Pandoravirus japonicus, Isolated from the Sabaishi River of Niigata, Japan.</title>
        <authorList>
            <person name="Hosokawa N."/>
            <person name="Takahashi H."/>
            <person name="Aoki K."/>
            <person name="Takemura M."/>
        </authorList>
    </citation>
    <scope>NUCLEOTIDE SEQUENCE</scope>
</reference>
<sequence length="89" mass="10155">MTRKQEEIIAVGTKSWRPCRRRRRKEEPRIAPGFWPQSLVFFSLFLLPFANGPSKSPALSFRLFFHGANKRSAILASSSIVVTRPPKKA</sequence>
<evidence type="ECO:0000313" key="3">
    <source>
        <dbReference type="Proteomes" id="UP001253637"/>
    </source>
</evidence>
<evidence type="ECO:0000256" key="1">
    <source>
        <dbReference type="SAM" id="Phobius"/>
    </source>
</evidence>
<feature type="transmembrane region" description="Helical" evidence="1">
    <location>
        <begin position="30"/>
        <end position="50"/>
    </location>
</feature>
<keyword evidence="1" id="KW-1133">Transmembrane helix</keyword>
<keyword evidence="1" id="KW-0812">Transmembrane</keyword>
<evidence type="ECO:0000313" key="2">
    <source>
        <dbReference type="EMBL" id="BCU03919.1"/>
    </source>
</evidence>
<protein>
    <submittedName>
        <fullName evidence="2">Uncharacterized protein</fullName>
    </submittedName>
</protein>
<proteinExistence type="predicted"/>
<name>A0A811BP10_9VIRU</name>